<accession>A0A937FGI8</accession>
<dbReference type="AlphaFoldDB" id="A0A937FGI8"/>
<dbReference type="EMBL" id="JAESWA010000022">
    <property type="protein sequence ID" value="MBL4931862.1"/>
    <property type="molecule type" value="Genomic_DNA"/>
</dbReference>
<organism evidence="2 3">
    <name type="scientific">Clostridium paridis</name>
    <dbReference type="NCBI Taxonomy" id="2803863"/>
    <lineage>
        <taxon>Bacteria</taxon>
        <taxon>Bacillati</taxon>
        <taxon>Bacillota</taxon>
        <taxon>Clostridia</taxon>
        <taxon>Eubacteriales</taxon>
        <taxon>Clostridiaceae</taxon>
        <taxon>Clostridium</taxon>
    </lineage>
</organism>
<keyword evidence="3" id="KW-1185">Reference proteome</keyword>
<protein>
    <submittedName>
        <fullName evidence="2">DUF1653 domain-containing protein</fullName>
    </submittedName>
</protein>
<sequence length="84" mass="9903">MQDINLIDYKGTIFRHFKGDLYLLLDIAVHSESREELVIYKALYGDCGVYARPIDMFLSEVDREKYPNIGQRYRFEPVVIKSVK</sequence>
<comment type="caution">
    <text evidence="2">The sequence shown here is derived from an EMBL/GenBank/DDBJ whole genome shotgun (WGS) entry which is preliminary data.</text>
</comment>
<evidence type="ECO:0000259" key="1">
    <source>
        <dbReference type="Pfam" id="PF07866"/>
    </source>
</evidence>
<dbReference type="Pfam" id="PF07866">
    <property type="entry name" value="DUF1653"/>
    <property type="match status" value="1"/>
</dbReference>
<proteinExistence type="predicted"/>
<evidence type="ECO:0000313" key="2">
    <source>
        <dbReference type="EMBL" id="MBL4931862.1"/>
    </source>
</evidence>
<gene>
    <name evidence="2" type="ORF">JK634_08600</name>
</gene>
<evidence type="ECO:0000313" key="3">
    <source>
        <dbReference type="Proteomes" id="UP000623681"/>
    </source>
</evidence>
<dbReference type="Proteomes" id="UP000623681">
    <property type="component" value="Unassembled WGS sequence"/>
</dbReference>
<dbReference type="RefSeq" id="WP_202767245.1">
    <property type="nucleotide sequence ID" value="NZ_JAESWA010000022.1"/>
</dbReference>
<feature type="domain" description="DUF1653" evidence="1">
    <location>
        <begin position="13"/>
        <end position="76"/>
    </location>
</feature>
<dbReference type="InterPro" id="IPR037135">
    <property type="entry name" value="DUF1653-like_dom_sf"/>
</dbReference>
<name>A0A937FGI8_9CLOT</name>
<reference evidence="2" key="1">
    <citation type="submission" date="2021-01" db="EMBL/GenBank/DDBJ databases">
        <title>Genome public.</title>
        <authorList>
            <person name="Liu C."/>
            <person name="Sun Q."/>
        </authorList>
    </citation>
    <scope>NUCLEOTIDE SEQUENCE</scope>
    <source>
        <strain evidence="2">YIM B02565</strain>
    </source>
</reference>
<dbReference type="Gene3D" id="2.30.30.320">
    <property type="entry name" value="DUF1653-like domain"/>
    <property type="match status" value="1"/>
</dbReference>
<dbReference type="InterPro" id="IPR023387">
    <property type="entry name" value="DUF1653-like_dom"/>
</dbReference>